<evidence type="ECO:0000256" key="1">
    <source>
        <dbReference type="ARBA" id="ARBA00022723"/>
    </source>
</evidence>
<dbReference type="InterPro" id="IPR006612">
    <property type="entry name" value="THAP_Znf"/>
</dbReference>
<evidence type="ECO:0000259" key="6">
    <source>
        <dbReference type="PROSITE" id="PS50950"/>
    </source>
</evidence>
<reference evidence="8" key="1">
    <citation type="submission" date="2025-08" db="UniProtKB">
        <authorList>
            <consortium name="RefSeq"/>
        </authorList>
    </citation>
    <scope>IDENTIFICATION</scope>
</reference>
<dbReference type="RefSeq" id="XP_065654712.1">
    <property type="nucleotide sequence ID" value="XM_065798640.1"/>
</dbReference>
<gene>
    <name evidence="8" type="primary">LOC136081330</name>
</gene>
<dbReference type="SMART" id="SM00980">
    <property type="entry name" value="THAP"/>
    <property type="match status" value="1"/>
</dbReference>
<evidence type="ECO:0000313" key="7">
    <source>
        <dbReference type="Proteomes" id="UP001652625"/>
    </source>
</evidence>
<evidence type="ECO:0000256" key="2">
    <source>
        <dbReference type="ARBA" id="ARBA00022771"/>
    </source>
</evidence>
<evidence type="ECO:0000313" key="8">
    <source>
        <dbReference type="RefSeq" id="XP_065654712.1"/>
    </source>
</evidence>
<dbReference type="SUPFAM" id="SSF57716">
    <property type="entry name" value="Glucocorticoid receptor-like (DNA-binding domain)"/>
    <property type="match status" value="1"/>
</dbReference>
<keyword evidence="1" id="KW-0479">Metal-binding</keyword>
<name>A0ABM4BZL2_HYDVU</name>
<keyword evidence="2 5" id="KW-0863">Zinc-finger</keyword>
<evidence type="ECO:0000256" key="3">
    <source>
        <dbReference type="ARBA" id="ARBA00022833"/>
    </source>
</evidence>
<keyword evidence="7" id="KW-1185">Reference proteome</keyword>
<proteinExistence type="predicted"/>
<protein>
    <submittedName>
        <fullName evidence="8">THAP domain-containing protein 1 A-like</fullName>
    </submittedName>
</protein>
<evidence type="ECO:0000256" key="4">
    <source>
        <dbReference type="ARBA" id="ARBA00023125"/>
    </source>
</evidence>
<keyword evidence="3" id="KW-0862">Zinc</keyword>
<dbReference type="InterPro" id="IPR052224">
    <property type="entry name" value="THAP_domain_protein"/>
</dbReference>
<accession>A0ABM4BZL2</accession>
<organism evidence="7 8">
    <name type="scientific">Hydra vulgaris</name>
    <name type="common">Hydra</name>
    <name type="synonym">Hydra attenuata</name>
    <dbReference type="NCBI Taxonomy" id="6087"/>
    <lineage>
        <taxon>Eukaryota</taxon>
        <taxon>Metazoa</taxon>
        <taxon>Cnidaria</taxon>
        <taxon>Hydrozoa</taxon>
        <taxon>Hydroidolina</taxon>
        <taxon>Anthoathecata</taxon>
        <taxon>Aplanulata</taxon>
        <taxon>Hydridae</taxon>
        <taxon>Hydra</taxon>
    </lineage>
</organism>
<dbReference type="Proteomes" id="UP001652625">
    <property type="component" value="Chromosome 06"/>
</dbReference>
<dbReference type="PANTHER" id="PTHR46927:SF3">
    <property type="entry name" value="THAP-TYPE DOMAIN-CONTAINING PROTEIN"/>
    <property type="match status" value="1"/>
</dbReference>
<dbReference type="PANTHER" id="PTHR46927">
    <property type="entry name" value="AGAP005574-PA"/>
    <property type="match status" value="1"/>
</dbReference>
<feature type="domain" description="THAP-type" evidence="6">
    <location>
        <begin position="1"/>
        <end position="88"/>
    </location>
</feature>
<dbReference type="PROSITE" id="PS50950">
    <property type="entry name" value="ZF_THAP"/>
    <property type="match status" value="1"/>
</dbReference>
<evidence type="ECO:0000256" key="5">
    <source>
        <dbReference type="PROSITE-ProRule" id="PRU00309"/>
    </source>
</evidence>
<keyword evidence="4 5" id="KW-0238">DNA-binding</keyword>
<dbReference type="Pfam" id="PF05485">
    <property type="entry name" value="THAP"/>
    <property type="match status" value="1"/>
</dbReference>
<dbReference type="GeneID" id="136081330"/>
<sequence length="157" mass="18006">MPNKCAVIYCCSGYKKTTVYNKENSVFAFPDALKRPELGKKWIKFVNRKNWFPKEHSGVCSAHFDLKFLKHGVRMTLIYDLHLIPTIYSNDAIKKIPPSLLLSIPGPSRKSPTRCVTSIQDESDIFMEKDSIKDLEMLNSSSSPVDFIFQKYDSHVL</sequence>